<dbReference type="EMBL" id="JADCKA010000016">
    <property type="protein sequence ID" value="MBE5036129.1"/>
    <property type="molecule type" value="Genomic_DNA"/>
</dbReference>
<dbReference type="InterPro" id="IPR036918">
    <property type="entry name" value="Pyrv_Knase_C_sf"/>
</dbReference>
<evidence type="ECO:0000256" key="15">
    <source>
        <dbReference type="RuleBase" id="RU000504"/>
    </source>
</evidence>
<evidence type="ECO:0000256" key="8">
    <source>
        <dbReference type="ARBA" id="ARBA00022741"/>
    </source>
</evidence>
<comment type="pathway">
    <text evidence="2 15">Carbohydrate degradation; glycolysis; pyruvate from D-glyceraldehyde 3-phosphate: step 5/5.</text>
</comment>
<dbReference type="SUPFAM" id="SSF51621">
    <property type="entry name" value="Phosphoenolpyruvate/pyruvate domain"/>
    <property type="match status" value="1"/>
</dbReference>
<keyword evidence="6 15" id="KW-0808">Transferase</keyword>
<feature type="domain" description="Pyruvate kinase C-terminal" evidence="18">
    <location>
        <begin position="363"/>
        <end position="472"/>
    </location>
</feature>
<keyword evidence="13 19" id="KW-0670">Pyruvate</keyword>
<feature type="domain" description="Pyruvate kinase barrel" evidence="17">
    <location>
        <begin position="8"/>
        <end position="330"/>
    </location>
</feature>
<evidence type="ECO:0000256" key="5">
    <source>
        <dbReference type="ARBA" id="ARBA00018587"/>
    </source>
</evidence>
<keyword evidence="16" id="KW-0175">Coiled coil</keyword>
<keyword evidence="20" id="KW-1185">Reference proteome</keyword>
<evidence type="ECO:0000313" key="19">
    <source>
        <dbReference type="EMBL" id="MBE5036129.1"/>
    </source>
</evidence>
<dbReference type="Pfam" id="PF02887">
    <property type="entry name" value="PK_C"/>
    <property type="match status" value="1"/>
</dbReference>
<feature type="coiled-coil region" evidence="16">
    <location>
        <begin position="46"/>
        <end position="73"/>
    </location>
</feature>
<accession>A0ABR9QZ38</accession>
<comment type="catalytic activity">
    <reaction evidence="15">
        <text>pyruvate + ATP = phosphoenolpyruvate + ADP + H(+)</text>
        <dbReference type="Rhea" id="RHEA:18157"/>
        <dbReference type="ChEBI" id="CHEBI:15361"/>
        <dbReference type="ChEBI" id="CHEBI:15378"/>
        <dbReference type="ChEBI" id="CHEBI:30616"/>
        <dbReference type="ChEBI" id="CHEBI:58702"/>
        <dbReference type="ChEBI" id="CHEBI:456216"/>
        <dbReference type="EC" id="2.7.1.40"/>
    </reaction>
</comment>
<evidence type="ECO:0000256" key="11">
    <source>
        <dbReference type="ARBA" id="ARBA00022842"/>
    </source>
</evidence>
<evidence type="ECO:0000256" key="14">
    <source>
        <dbReference type="NCBIfam" id="TIGR01064"/>
    </source>
</evidence>
<dbReference type="Gene3D" id="3.40.1380.20">
    <property type="entry name" value="Pyruvate kinase, C-terminal domain"/>
    <property type="match status" value="1"/>
</dbReference>
<dbReference type="Gene3D" id="2.40.33.10">
    <property type="entry name" value="PK beta-barrel domain-like"/>
    <property type="match status" value="1"/>
</dbReference>
<evidence type="ECO:0000256" key="7">
    <source>
        <dbReference type="ARBA" id="ARBA00022723"/>
    </source>
</evidence>
<dbReference type="InterPro" id="IPR015793">
    <property type="entry name" value="Pyrv_Knase_brl"/>
</dbReference>
<evidence type="ECO:0000256" key="10">
    <source>
        <dbReference type="ARBA" id="ARBA00022840"/>
    </source>
</evidence>
<comment type="similarity">
    <text evidence="3 15">Belongs to the pyruvate kinase family.</text>
</comment>
<dbReference type="Gene3D" id="3.20.20.60">
    <property type="entry name" value="Phosphoenolpyruvate-binding domains"/>
    <property type="match status" value="1"/>
</dbReference>
<dbReference type="PRINTS" id="PR01050">
    <property type="entry name" value="PYRUVTKNASE"/>
</dbReference>
<dbReference type="NCBIfam" id="NF004491">
    <property type="entry name" value="PRK05826.1"/>
    <property type="match status" value="1"/>
</dbReference>
<comment type="cofactor">
    <cofactor evidence="1">
        <name>K(+)</name>
        <dbReference type="ChEBI" id="CHEBI:29103"/>
    </cofactor>
</comment>
<evidence type="ECO:0000256" key="3">
    <source>
        <dbReference type="ARBA" id="ARBA00008663"/>
    </source>
</evidence>
<dbReference type="SUPFAM" id="SSF50800">
    <property type="entry name" value="PK beta-barrel domain-like"/>
    <property type="match status" value="1"/>
</dbReference>
<dbReference type="InterPro" id="IPR015813">
    <property type="entry name" value="Pyrv/PenolPyrv_kinase-like_dom"/>
</dbReference>
<reference evidence="19 20" key="1">
    <citation type="submission" date="2020-10" db="EMBL/GenBank/DDBJ databases">
        <title>ChiBAC.</title>
        <authorList>
            <person name="Zenner C."/>
            <person name="Hitch T.C.A."/>
            <person name="Clavel T."/>
        </authorList>
    </citation>
    <scope>NUCLEOTIDE SEQUENCE [LARGE SCALE GENOMIC DNA]</scope>
    <source>
        <strain evidence="19 20">DSM 108706</strain>
    </source>
</reference>
<dbReference type="InterPro" id="IPR015806">
    <property type="entry name" value="Pyrv_Knase_insert_dom_sf"/>
</dbReference>
<evidence type="ECO:0000256" key="2">
    <source>
        <dbReference type="ARBA" id="ARBA00004997"/>
    </source>
</evidence>
<evidence type="ECO:0000256" key="13">
    <source>
        <dbReference type="ARBA" id="ARBA00023317"/>
    </source>
</evidence>
<name>A0ABR9QZ38_9FIRM</name>
<keyword evidence="11 15" id="KW-0460">Magnesium</keyword>
<gene>
    <name evidence="19" type="primary">pyk</name>
    <name evidence="19" type="ORF">INF20_07575</name>
</gene>
<keyword evidence="9 15" id="KW-0418">Kinase</keyword>
<evidence type="ECO:0000256" key="4">
    <source>
        <dbReference type="ARBA" id="ARBA00012142"/>
    </source>
</evidence>
<dbReference type="GO" id="GO:0016301">
    <property type="term" value="F:kinase activity"/>
    <property type="evidence" value="ECO:0007669"/>
    <property type="project" value="UniProtKB-KW"/>
</dbReference>
<dbReference type="NCBIfam" id="TIGR01064">
    <property type="entry name" value="pyruv_kin"/>
    <property type="match status" value="1"/>
</dbReference>
<dbReference type="PROSITE" id="PS00110">
    <property type="entry name" value="PYRUVATE_KINASE"/>
    <property type="match status" value="1"/>
</dbReference>
<evidence type="ECO:0000256" key="6">
    <source>
        <dbReference type="ARBA" id="ARBA00022679"/>
    </source>
</evidence>
<keyword evidence="7" id="KW-0479">Metal-binding</keyword>
<dbReference type="InterPro" id="IPR001697">
    <property type="entry name" value="Pyr_Knase"/>
</dbReference>
<dbReference type="RefSeq" id="WP_226385773.1">
    <property type="nucleotide sequence ID" value="NZ_JADCKA010000016.1"/>
</dbReference>
<dbReference type="InterPro" id="IPR040442">
    <property type="entry name" value="Pyrv_kinase-like_dom_sf"/>
</dbReference>
<dbReference type="EC" id="2.7.1.40" evidence="4 14"/>
<keyword evidence="10" id="KW-0067">ATP-binding</keyword>
<evidence type="ECO:0000313" key="20">
    <source>
        <dbReference type="Proteomes" id="UP001516588"/>
    </source>
</evidence>
<comment type="caution">
    <text evidence="19">The sequence shown here is derived from an EMBL/GenBank/DDBJ whole genome shotgun (WGS) entry which is preliminary data.</text>
</comment>
<evidence type="ECO:0000256" key="12">
    <source>
        <dbReference type="ARBA" id="ARBA00023152"/>
    </source>
</evidence>
<evidence type="ECO:0000256" key="9">
    <source>
        <dbReference type="ARBA" id="ARBA00022777"/>
    </source>
</evidence>
<proteinExistence type="inferred from homology"/>
<dbReference type="GO" id="GO:0004743">
    <property type="term" value="F:pyruvate kinase activity"/>
    <property type="evidence" value="ECO:0007669"/>
    <property type="project" value="UniProtKB-EC"/>
</dbReference>
<dbReference type="InterPro" id="IPR018209">
    <property type="entry name" value="Pyrv_Knase_AS"/>
</dbReference>
<keyword evidence="8" id="KW-0547">Nucleotide-binding</keyword>
<organism evidence="19 20">
    <name type="scientific">Gallibacter intestinalis</name>
    <dbReference type="NCBI Taxonomy" id="2779356"/>
    <lineage>
        <taxon>Bacteria</taxon>
        <taxon>Bacillati</taxon>
        <taxon>Bacillota</taxon>
        <taxon>Clostridia</taxon>
        <taxon>Eubacteriales</taxon>
        <taxon>Eubacteriaceae</taxon>
        <taxon>Gallibacter</taxon>
    </lineage>
</organism>
<dbReference type="PANTHER" id="PTHR11817">
    <property type="entry name" value="PYRUVATE KINASE"/>
    <property type="match status" value="1"/>
</dbReference>
<evidence type="ECO:0000259" key="18">
    <source>
        <dbReference type="Pfam" id="PF02887"/>
    </source>
</evidence>
<dbReference type="Pfam" id="PF00224">
    <property type="entry name" value="PK"/>
    <property type="match status" value="1"/>
</dbReference>
<dbReference type="InterPro" id="IPR015795">
    <property type="entry name" value="Pyrv_Knase_C"/>
</dbReference>
<dbReference type="NCBIfam" id="NF004978">
    <property type="entry name" value="PRK06354.1"/>
    <property type="match status" value="1"/>
</dbReference>
<dbReference type="Proteomes" id="UP001516588">
    <property type="component" value="Unassembled WGS sequence"/>
</dbReference>
<protein>
    <recommendedName>
        <fullName evidence="5 14">Pyruvate kinase</fullName>
        <ecNumber evidence="4 14">2.7.1.40</ecNumber>
    </recommendedName>
</protein>
<evidence type="ECO:0000259" key="17">
    <source>
        <dbReference type="Pfam" id="PF00224"/>
    </source>
</evidence>
<evidence type="ECO:0000256" key="16">
    <source>
        <dbReference type="SAM" id="Coils"/>
    </source>
</evidence>
<dbReference type="SUPFAM" id="SSF52935">
    <property type="entry name" value="PK C-terminal domain-like"/>
    <property type="match status" value="1"/>
</dbReference>
<dbReference type="InterPro" id="IPR011037">
    <property type="entry name" value="Pyrv_Knase-like_insert_dom_sf"/>
</dbReference>
<evidence type="ECO:0000256" key="1">
    <source>
        <dbReference type="ARBA" id="ARBA00001958"/>
    </source>
</evidence>
<keyword evidence="12 15" id="KW-0324">Glycolysis</keyword>
<sequence>MKTSNIARKTKIICTIGPASDSREMLSRLVRAGMNVMRLNFSHGTHEEHLKKIELLEDINRELKTNVALLLDTKGPEIRTGDFEGGVTRFTKGQQCIICADPKFIGTSDKFSVSYEKLYDDVSPGSIILVNDGQVELVVEKVQGTDIICRCENDGEVKNKRGINVPGIKLGFDYLSPKDIDDITFGCSQPFSFIAASFVRRAQDVIDIKKLLIENGRSDIQIIAKIENREGVENIDEILDIADGIMIARGDLGVEVPAEEVPLIQKETIMKCKDRGKIVITATQMLESMQQNPRPTRAEVSDVANAIYDGTDAIMLSGESAAGLYPEEAVKTMSKIAEKTETALNYPSLHRQAVRTATDDTSEAICMSVAEIATKFGVSTIIAFTQTGFTARKMSRYRPEAQIVAATPETETIRSLALSWGVKPVLCKTLTSRGDMIEYARIIAKENGAKEGDLILVTGGAPGVKGDTSYLELVRIY</sequence>